<dbReference type="AlphaFoldDB" id="A0ABD2AVI4"/>
<sequence length="103" mass="12027">MYSLVANPEVEDDDDSNSHADANKRTSTTDTVVRYDEPHSEENDDSDVSTSSVRIRKKRKGIMNEEESRDNAEEQWHEINRGIVLVEFSAWQDCLKRERKIDR</sequence>
<comment type="caution">
    <text evidence="2">The sequence shown here is derived from an EMBL/GenBank/DDBJ whole genome shotgun (WGS) entry which is preliminary data.</text>
</comment>
<evidence type="ECO:0000256" key="1">
    <source>
        <dbReference type="SAM" id="MobiDB-lite"/>
    </source>
</evidence>
<proteinExistence type="predicted"/>
<gene>
    <name evidence="2" type="ORF">V1478_008914</name>
</gene>
<name>A0ABD2AVI4_VESSQ</name>
<evidence type="ECO:0000313" key="2">
    <source>
        <dbReference type="EMBL" id="KAL2724401.1"/>
    </source>
</evidence>
<keyword evidence="3" id="KW-1185">Reference proteome</keyword>
<dbReference type="EMBL" id="JAUDFV010000139">
    <property type="protein sequence ID" value="KAL2724401.1"/>
    <property type="molecule type" value="Genomic_DNA"/>
</dbReference>
<accession>A0ABD2AVI4</accession>
<dbReference type="Proteomes" id="UP001607302">
    <property type="component" value="Unassembled WGS sequence"/>
</dbReference>
<feature type="region of interest" description="Disordered" evidence="1">
    <location>
        <begin position="1"/>
        <end position="74"/>
    </location>
</feature>
<reference evidence="2 3" key="1">
    <citation type="journal article" date="2024" name="Ann. Entomol. Soc. Am.">
        <title>Genomic analyses of the southern and eastern yellowjacket wasps (Hymenoptera: Vespidae) reveal evolutionary signatures of social life.</title>
        <authorList>
            <person name="Catto M.A."/>
            <person name="Caine P.B."/>
            <person name="Orr S.E."/>
            <person name="Hunt B.G."/>
            <person name="Goodisman M.A.D."/>
        </authorList>
    </citation>
    <scope>NUCLEOTIDE SEQUENCE [LARGE SCALE GENOMIC DNA]</scope>
    <source>
        <strain evidence="2">233</strain>
        <tissue evidence="2">Head and thorax</tissue>
    </source>
</reference>
<evidence type="ECO:0000313" key="3">
    <source>
        <dbReference type="Proteomes" id="UP001607302"/>
    </source>
</evidence>
<organism evidence="2 3">
    <name type="scientific">Vespula squamosa</name>
    <name type="common">Southern yellow jacket</name>
    <name type="synonym">Wasp</name>
    <dbReference type="NCBI Taxonomy" id="30214"/>
    <lineage>
        <taxon>Eukaryota</taxon>
        <taxon>Metazoa</taxon>
        <taxon>Ecdysozoa</taxon>
        <taxon>Arthropoda</taxon>
        <taxon>Hexapoda</taxon>
        <taxon>Insecta</taxon>
        <taxon>Pterygota</taxon>
        <taxon>Neoptera</taxon>
        <taxon>Endopterygota</taxon>
        <taxon>Hymenoptera</taxon>
        <taxon>Apocrita</taxon>
        <taxon>Aculeata</taxon>
        <taxon>Vespoidea</taxon>
        <taxon>Vespidae</taxon>
        <taxon>Vespinae</taxon>
        <taxon>Vespula</taxon>
    </lineage>
</organism>
<protein>
    <submittedName>
        <fullName evidence="2">Mucin-5AC-like isoform X2</fullName>
    </submittedName>
</protein>